<sequence>MTAKVIELRPTLERKSEIKMFFHCALCLEELPEGLSPQEYSHTESGWTVEGFQVWCQRHNANIIHVDFEGHKHRTI</sequence>
<proteinExistence type="predicted"/>
<gene>
    <name evidence="1" type="ORF">LCGC14_2924030</name>
</gene>
<reference evidence="1" key="1">
    <citation type="journal article" date="2015" name="Nature">
        <title>Complex archaea that bridge the gap between prokaryotes and eukaryotes.</title>
        <authorList>
            <person name="Spang A."/>
            <person name="Saw J.H."/>
            <person name="Jorgensen S.L."/>
            <person name="Zaremba-Niedzwiedzka K."/>
            <person name="Martijn J."/>
            <person name="Lind A.E."/>
            <person name="van Eijk R."/>
            <person name="Schleper C."/>
            <person name="Guy L."/>
            <person name="Ettema T.J."/>
        </authorList>
    </citation>
    <scope>NUCLEOTIDE SEQUENCE</scope>
</reference>
<organism evidence="1">
    <name type="scientific">marine sediment metagenome</name>
    <dbReference type="NCBI Taxonomy" id="412755"/>
    <lineage>
        <taxon>unclassified sequences</taxon>
        <taxon>metagenomes</taxon>
        <taxon>ecological metagenomes</taxon>
    </lineage>
</organism>
<accession>A0A0F9AE06</accession>
<comment type="caution">
    <text evidence="1">The sequence shown here is derived from an EMBL/GenBank/DDBJ whole genome shotgun (WGS) entry which is preliminary data.</text>
</comment>
<evidence type="ECO:0000313" key="1">
    <source>
        <dbReference type="EMBL" id="KKK70431.1"/>
    </source>
</evidence>
<dbReference type="AlphaFoldDB" id="A0A0F9AE06"/>
<dbReference type="EMBL" id="LAZR01058194">
    <property type="protein sequence ID" value="KKK70431.1"/>
    <property type="molecule type" value="Genomic_DNA"/>
</dbReference>
<name>A0A0F9AE06_9ZZZZ</name>
<protein>
    <submittedName>
        <fullName evidence="1">Uncharacterized protein</fullName>
    </submittedName>
</protein>